<keyword evidence="2" id="KW-1185">Reference proteome</keyword>
<proteinExistence type="predicted"/>
<reference evidence="1" key="1">
    <citation type="journal article" date="2020" name="Stud. Mycol.">
        <title>101 Dothideomycetes genomes: a test case for predicting lifestyles and emergence of pathogens.</title>
        <authorList>
            <person name="Haridas S."/>
            <person name="Albert R."/>
            <person name="Binder M."/>
            <person name="Bloem J."/>
            <person name="Labutti K."/>
            <person name="Salamov A."/>
            <person name="Andreopoulos B."/>
            <person name="Baker S."/>
            <person name="Barry K."/>
            <person name="Bills G."/>
            <person name="Bluhm B."/>
            <person name="Cannon C."/>
            <person name="Castanera R."/>
            <person name="Culley D."/>
            <person name="Daum C."/>
            <person name="Ezra D."/>
            <person name="Gonzalez J."/>
            <person name="Henrissat B."/>
            <person name="Kuo A."/>
            <person name="Liang C."/>
            <person name="Lipzen A."/>
            <person name="Lutzoni F."/>
            <person name="Magnuson J."/>
            <person name="Mondo S."/>
            <person name="Nolan M."/>
            <person name="Ohm R."/>
            <person name="Pangilinan J."/>
            <person name="Park H.-J."/>
            <person name="Ramirez L."/>
            <person name="Alfaro M."/>
            <person name="Sun H."/>
            <person name="Tritt A."/>
            <person name="Yoshinaga Y."/>
            <person name="Zwiers L.-H."/>
            <person name="Turgeon B."/>
            <person name="Goodwin S."/>
            <person name="Spatafora J."/>
            <person name="Crous P."/>
            <person name="Grigoriev I."/>
        </authorList>
    </citation>
    <scope>NUCLEOTIDE SEQUENCE</scope>
    <source>
        <strain evidence="1">CBS 207.26</strain>
    </source>
</reference>
<organism evidence="1 2">
    <name type="scientific">Zopfia rhizophila CBS 207.26</name>
    <dbReference type="NCBI Taxonomy" id="1314779"/>
    <lineage>
        <taxon>Eukaryota</taxon>
        <taxon>Fungi</taxon>
        <taxon>Dikarya</taxon>
        <taxon>Ascomycota</taxon>
        <taxon>Pezizomycotina</taxon>
        <taxon>Dothideomycetes</taxon>
        <taxon>Dothideomycetes incertae sedis</taxon>
        <taxon>Zopfiaceae</taxon>
        <taxon>Zopfia</taxon>
    </lineage>
</organism>
<sequence length="872" mass="99251">MTVDAKRELQRLMKRHRIFLKSSLDAARPPTSHKEIFEDIQTLGDYKFGTYCVNVDIRLKDEPWRKHTKARVEWLSKRAAELVEQHRNEAGWRLSLENHVLLRFGIEVACSTCRARIWRSEIESSMNDNDDFEANLTRRRRNRRTCSCSPDNRLWDVYDIGINAIFDDRAEEVMCANLPVDLNLAVNGRDRPRRPDRVFGLRETKNFEALLDQTPSYSPRGETAIRESIRITPFRDTAQPLLFPFLILESKSEDSSDGFGQIQCQTAFPIKALLELQYELQGKVINATCPGPLLWFLGHRGDSWRVYGCYVTNGEPKSFEIVLLWNGSLLSRDDSLQLVLILDYIFDWARDVYRPSILLQLKSIASGKAYDEVSFFEDSDVQSLRKYISNWMPAAQSVAARLGPRFEHGVPIDLSPGDNRSLPFPVPKTEHGTVCSANVVTKRLAGLCLWEANFMEFFEMVTTRKSSEKDKTQSVAREIIGCFSAESRQKYVKFRKTRHRPSHPCVRSESSLKEGSPKKGGLERCTLCLTGSQLQALEESWIGGVEPTSDVPALPPDERFYCLISFECFLTTSWEVVEQITYLAITRPVADLLTRYASYKRGASIPFFPDSWWIACADTALQECINCLSSASSSQLLLAAISAKSVTIRAQQETLCRDDTTVELLDFDCNYGWGQGVVVEKHIKATQRTKVDVQRVQNLSRGFRTLREDHLQRSLQTNFSFCRNFERATPILDSKRHDVAACSRCSQTLHGNAAGRRELWTTAAIQSTNGMVLVEASETSGILYTPDDLCLFVLHPPDHLNAASTIPRTLNQILEAGKMYHSIRNPKRGWLNHFQESHYPNIMWNLPLIYWAVTPKAKNDMKNWLGELGGAA</sequence>
<dbReference type="Proteomes" id="UP000800200">
    <property type="component" value="Unassembled WGS sequence"/>
</dbReference>
<name>A0A6A6DCT7_9PEZI</name>
<accession>A0A6A6DCT7</accession>
<dbReference type="AlphaFoldDB" id="A0A6A6DCT7"/>
<dbReference type="EMBL" id="ML994691">
    <property type="protein sequence ID" value="KAF2177247.1"/>
    <property type="molecule type" value="Genomic_DNA"/>
</dbReference>
<evidence type="ECO:0000313" key="2">
    <source>
        <dbReference type="Proteomes" id="UP000800200"/>
    </source>
</evidence>
<gene>
    <name evidence="1" type="ORF">K469DRAFT_809553</name>
</gene>
<protein>
    <submittedName>
        <fullName evidence="1">Uncharacterized protein</fullName>
    </submittedName>
</protein>
<evidence type="ECO:0000313" key="1">
    <source>
        <dbReference type="EMBL" id="KAF2177247.1"/>
    </source>
</evidence>
<dbReference type="OrthoDB" id="3538597at2759"/>